<name>A0ABQ1JWP9_9PROT</name>
<dbReference type="RefSeq" id="WP_084394862.1">
    <property type="nucleotide sequence ID" value="NZ_BMKF01000003.1"/>
</dbReference>
<sequence>MKIPPPLVFAEPVLIGWAVERFVPATGFAFSGQILLATIGFLCGSVLLILALTGFRAKKTTVNPLDPSKASALVSGGIYRISRNPMYLGMALVAFGICIAAGWSAGLVLLPVAVWYINEMQIKPEEAALRARFGSDYDAYCKRVRRWI</sequence>
<dbReference type="GO" id="GO:0008168">
    <property type="term" value="F:methyltransferase activity"/>
    <property type="evidence" value="ECO:0007669"/>
    <property type="project" value="UniProtKB-KW"/>
</dbReference>
<protein>
    <submittedName>
        <fullName evidence="6">Isoprenylcysteine carboxyl methyltransferase</fullName>
    </submittedName>
</protein>
<feature type="transmembrane region" description="Helical" evidence="5">
    <location>
        <begin position="34"/>
        <end position="55"/>
    </location>
</feature>
<proteinExistence type="predicted"/>
<evidence type="ECO:0000313" key="7">
    <source>
        <dbReference type="Proteomes" id="UP000628854"/>
    </source>
</evidence>
<dbReference type="Pfam" id="PF04191">
    <property type="entry name" value="PEMT"/>
    <property type="match status" value="1"/>
</dbReference>
<evidence type="ECO:0000256" key="4">
    <source>
        <dbReference type="ARBA" id="ARBA00023136"/>
    </source>
</evidence>
<evidence type="ECO:0000313" key="6">
    <source>
        <dbReference type="EMBL" id="GGB80603.1"/>
    </source>
</evidence>
<dbReference type="GO" id="GO:0032259">
    <property type="term" value="P:methylation"/>
    <property type="evidence" value="ECO:0007669"/>
    <property type="project" value="UniProtKB-KW"/>
</dbReference>
<evidence type="ECO:0000256" key="2">
    <source>
        <dbReference type="ARBA" id="ARBA00022692"/>
    </source>
</evidence>
<reference evidence="7" key="1">
    <citation type="journal article" date="2019" name="Int. J. Syst. Evol. Microbiol.">
        <title>The Global Catalogue of Microorganisms (GCM) 10K type strain sequencing project: providing services to taxonomists for standard genome sequencing and annotation.</title>
        <authorList>
            <consortium name="The Broad Institute Genomics Platform"/>
            <consortium name="The Broad Institute Genome Sequencing Center for Infectious Disease"/>
            <person name="Wu L."/>
            <person name="Ma J."/>
        </authorList>
    </citation>
    <scope>NUCLEOTIDE SEQUENCE [LARGE SCALE GENOMIC DNA]</scope>
    <source>
        <strain evidence="7">CGMCC 1.15928</strain>
    </source>
</reference>
<keyword evidence="3 5" id="KW-1133">Transmembrane helix</keyword>
<keyword evidence="4 5" id="KW-0472">Membrane</keyword>
<gene>
    <name evidence="6" type="ORF">GCM10011503_31700</name>
</gene>
<feature type="transmembrane region" description="Helical" evidence="5">
    <location>
        <begin position="87"/>
        <end position="117"/>
    </location>
</feature>
<comment type="caution">
    <text evidence="6">The sequence shown here is derived from an EMBL/GenBank/DDBJ whole genome shotgun (WGS) entry which is preliminary data.</text>
</comment>
<keyword evidence="7" id="KW-1185">Reference proteome</keyword>
<keyword evidence="2 5" id="KW-0812">Transmembrane</keyword>
<dbReference type="PANTHER" id="PTHR12714">
    <property type="entry name" value="PROTEIN-S ISOPRENYLCYSTEINE O-METHYLTRANSFERASE"/>
    <property type="match status" value="1"/>
</dbReference>
<evidence type="ECO:0000256" key="3">
    <source>
        <dbReference type="ARBA" id="ARBA00022989"/>
    </source>
</evidence>
<evidence type="ECO:0000256" key="5">
    <source>
        <dbReference type="SAM" id="Phobius"/>
    </source>
</evidence>
<dbReference type="PANTHER" id="PTHR12714:SF24">
    <property type="entry name" value="SLR1182 PROTEIN"/>
    <property type="match status" value="1"/>
</dbReference>
<comment type="subcellular location">
    <subcellularLocation>
        <location evidence="1">Endomembrane system</location>
        <topology evidence="1">Multi-pass membrane protein</topology>
    </subcellularLocation>
</comment>
<keyword evidence="6" id="KW-0808">Transferase</keyword>
<dbReference type="Gene3D" id="1.20.120.1630">
    <property type="match status" value="1"/>
</dbReference>
<dbReference type="InterPro" id="IPR007318">
    <property type="entry name" value="Phopholipid_MeTrfase"/>
</dbReference>
<keyword evidence="6" id="KW-0489">Methyltransferase</keyword>
<dbReference type="Proteomes" id="UP000628854">
    <property type="component" value="Unassembled WGS sequence"/>
</dbReference>
<accession>A0ABQ1JWP9</accession>
<dbReference type="EMBL" id="BMKF01000003">
    <property type="protein sequence ID" value="GGB80603.1"/>
    <property type="molecule type" value="Genomic_DNA"/>
</dbReference>
<organism evidence="6 7">
    <name type="scientific">Henriciella pelagia</name>
    <dbReference type="NCBI Taxonomy" id="1977912"/>
    <lineage>
        <taxon>Bacteria</taxon>
        <taxon>Pseudomonadati</taxon>
        <taxon>Pseudomonadota</taxon>
        <taxon>Alphaproteobacteria</taxon>
        <taxon>Hyphomonadales</taxon>
        <taxon>Hyphomonadaceae</taxon>
        <taxon>Henriciella</taxon>
    </lineage>
</organism>
<evidence type="ECO:0000256" key="1">
    <source>
        <dbReference type="ARBA" id="ARBA00004127"/>
    </source>
</evidence>